<dbReference type="GO" id="GO:0008270">
    <property type="term" value="F:zinc ion binding"/>
    <property type="evidence" value="ECO:0007669"/>
    <property type="project" value="UniProtKB-KW"/>
</dbReference>
<dbReference type="SMART" id="SM00575">
    <property type="entry name" value="ZnF_PMZ"/>
    <property type="match status" value="1"/>
</dbReference>
<reference evidence="7" key="1">
    <citation type="submission" date="2023-04" db="EMBL/GenBank/DDBJ databases">
        <authorList>
            <person name="Vijverberg K."/>
            <person name="Xiong W."/>
            <person name="Schranz E."/>
        </authorList>
    </citation>
    <scope>NUCLEOTIDE SEQUENCE</scope>
</reference>
<evidence type="ECO:0000256" key="3">
    <source>
        <dbReference type="ARBA" id="ARBA00022833"/>
    </source>
</evidence>
<dbReference type="Pfam" id="PF04434">
    <property type="entry name" value="SWIM"/>
    <property type="match status" value="1"/>
</dbReference>
<gene>
    <name evidence="7" type="ORF">LSALG_LOCUS38233</name>
</gene>
<evidence type="ECO:0000313" key="8">
    <source>
        <dbReference type="Proteomes" id="UP001177003"/>
    </source>
</evidence>
<keyword evidence="2 4" id="KW-0863">Zinc-finger</keyword>
<dbReference type="PANTHER" id="PTHR31973:SF187">
    <property type="entry name" value="MUTATOR TRANSPOSASE MUDRA PROTEIN"/>
    <property type="match status" value="1"/>
</dbReference>
<sequence length="255" mass="27696">MEEFGEDIKSWHAVPSGVNEYDVRNGFQNYGVNLKEKICACRLWELSGIPCVHAQVAILKKQVTLSPFHPFKGGCQEGLVLKEEDMFQKIKTRTKKGSRSGGRVGGGRSRGGGRGSSGRGNRGGGRGSSEGVQTEYGEGTSEFPKCEPEVVVIPNVKSENVESENDASPDFHNHISLTTDNLRKSLYTTEEVMDCLGLSEAELEQIEGLGLSEAEVQQIEDVDVAMSQDVGIASQITVEELPTNQVLGDEEMMNG</sequence>
<dbReference type="PANTHER" id="PTHR31973">
    <property type="entry name" value="POLYPROTEIN, PUTATIVE-RELATED"/>
    <property type="match status" value="1"/>
</dbReference>
<proteinExistence type="predicted"/>
<feature type="region of interest" description="Disordered" evidence="5">
    <location>
        <begin position="90"/>
        <end position="144"/>
    </location>
</feature>
<dbReference type="PROSITE" id="PS50966">
    <property type="entry name" value="ZF_SWIM"/>
    <property type="match status" value="1"/>
</dbReference>
<keyword evidence="1" id="KW-0479">Metal-binding</keyword>
<evidence type="ECO:0000313" key="7">
    <source>
        <dbReference type="EMBL" id="CAI9299531.1"/>
    </source>
</evidence>
<protein>
    <recommendedName>
        <fullName evidence="6">SWIM-type domain-containing protein</fullName>
    </recommendedName>
</protein>
<accession>A0AA36EJP8</accession>
<evidence type="ECO:0000256" key="2">
    <source>
        <dbReference type="ARBA" id="ARBA00022771"/>
    </source>
</evidence>
<keyword evidence="3" id="KW-0862">Zinc</keyword>
<evidence type="ECO:0000259" key="6">
    <source>
        <dbReference type="PROSITE" id="PS50966"/>
    </source>
</evidence>
<evidence type="ECO:0000256" key="1">
    <source>
        <dbReference type="ARBA" id="ARBA00022723"/>
    </source>
</evidence>
<organism evidence="7 8">
    <name type="scientific">Lactuca saligna</name>
    <name type="common">Willowleaf lettuce</name>
    <dbReference type="NCBI Taxonomy" id="75948"/>
    <lineage>
        <taxon>Eukaryota</taxon>
        <taxon>Viridiplantae</taxon>
        <taxon>Streptophyta</taxon>
        <taxon>Embryophyta</taxon>
        <taxon>Tracheophyta</taxon>
        <taxon>Spermatophyta</taxon>
        <taxon>Magnoliopsida</taxon>
        <taxon>eudicotyledons</taxon>
        <taxon>Gunneridae</taxon>
        <taxon>Pentapetalae</taxon>
        <taxon>asterids</taxon>
        <taxon>campanulids</taxon>
        <taxon>Asterales</taxon>
        <taxon>Asteraceae</taxon>
        <taxon>Cichorioideae</taxon>
        <taxon>Cichorieae</taxon>
        <taxon>Lactucinae</taxon>
        <taxon>Lactuca</taxon>
    </lineage>
</organism>
<evidence type="ECO:0000256" key="4">
    <source>
        <dbReference type="PROSITE-ProRule" id="PRU00325"/>
    </source>
</evidence>
<keyword evidence="8" id="KW-1185">Reference proteome</keyword>
<dbReference type="InterPro" id="IPR006564">
    <property type="entry name" value="Znf_PMZ"/>
</dbReference>
<feature type="domain" description="SWIM-type" evidence="6">
    <location>
        <begin position="30"/>
        <end position="62"/>
    </location>
</feature>
<evidence type="ECO:0000256" key="5">
    <source>
        <dbReference type="SAM" id="MobiDB-lite"/>
    </source>
</evidence>
<name>A0AA36EJP8_LACSI</name>
<dbReference type="InterPro" id="IPR007527">
    <property type="entry name" value="Znf_SWIM"/>
</dbReference>
<feature type="compositionally biased region" description="Gly residues" evidence="5">
    <location>
        <begin position="99"/>
        <end position="128"/>
    </location>
</feature>
<dbReference type="AlphaFoldDB" id="A0AA36EJP8"/>
<dbReference type="Proteomes" id="UP001177003">
    <property type="component" value="Chromosome 8"/>
</dbReference>
<dbReference type="EMBL" id="OX465084">
    <property type="protein sequence ID" value="CAI9299531.1"/>
    <property type="molecule type" value="Genomic_DNA"/>
</dbReference>